<keyword evidence="1 2" id="KW-0732">Signal</keyword>
<dbReference type="Pfam" id="PF00497">
    <property type="entry name" value="SBP_bac_3"/>
    <property type="match status" value="1"/>
</dbReference>
<feature type="chain" id="PRO_5019715305" evidence="2">
    <location>
        <begin position="32"/>
        <end position="276"/>
    </location>
</feature>
<dbReference type="InterPro" id="IPR001638">
    <property type="entry name" value="Solute-binding_3/MltF_N"/>
</dbReference>
<evidence type="ECO:0000313" key="5">
    <source>
        <dbReference type="Proteomes" id="UP000279384"/>
    </source>
</evidence>
<name>A0A495BIS7_VOGIN</name>
<comment type="caution">
    <text evidence="4">The sequence shown here is derived from an EMBL/GenBank/DDBJ whole genome shotgun (WGS) entry which is preliminary data.</text>
</comment>
<accession>A0A495BIS7</accession>
<dbReference type="SMART" id="SM00062">
    <property type="entry name" value="PBPb"/>
    <property type="match status" value="1"/>
</dbReference>
<organism evidence="4 5">
    <name type="scientific">Vogesella indigofera</name>
    <name type="common">Pseudomonas indigofera</name>
    <dbReference type="NCBI Taxonomy" id="45465"/>
    <lineage>
        <taxon>Bacteria</taxon>
        <taxon>Pseudomonadati</taxon>
        <taxon>Pseudomonadota</taxon>
        <taxon>Betaproteobacteria</taxon>
        <taxon>Neisseriales</taxon>
        <taxon>Chromobacteriaceae</taxon>
        <taxon>Vogesella</taxon>
    </lineage>
</organism>
<feature type="domain" description="Solute-binding protein family 3/N-terminal" evidence="3">
    <location>
        <begin position="34"/>
        <end position="265"/>
    </location>
</feature>
<proteinExistence type="predicted"/>
<dbReference type="SUPFAM" id="SSF53850">
    <property type="entry name" value="Periplasmic binding protein-like II"/>
    <property type="match status" value="1"/>
</dbReference>
<evidence type="ECO:0000313" key="4">
    <source>
        <dbReference type="EMBL" id="RKQ61250.1"/>
    </source>
</evidence>
<evidence type="ECO:0000256" key="1">
    <source>
        <dbReference type="ARBA" id="ARBA00022729"/>
    </source>
</evidence>
<dbReference type="EMBL" id="RBID01000011">
    <property type="protein sequence ID" value="RKQ61250.1"/>
    <property type="molecule type" value="Genomic_DNA"/>
</dbReference>
<dbReference type="PANTHER" id="PTHR35936:SF6">
    <property type="entry name" value="AMINO ACID ABC TRANSPORTER SUBSTRATE-BINDING PAAT FAMILY PROTEIN"/>
    <property type="match status" value="1"/>
</dbReference>
<dbReference type="RefSeq" id="WP_120809881.1">
    <property type="nucleotide sequence ID" value="NZ_RBID01000011.1"/>
</dbReference>
<evidence type="ECO:0000256" key="2">
    <source>
        <dbReference type="SAM" id="SignalP"/>
    </source>
</evidence>
<dbReference type="Proteomes" id="UP000279384">
    <property type="component" value="Unassembled WGS sequence"/>
</dbReference>
<dbReference type="AlphaFoldDB" id="A0A495BIS7"/>
<reference evidence="4 5" key="1">
    <citation type="submission" date="2018-10" db="EMBL/GenBank/DDBJ databases">
        <title>Genomic Encyclopedia of Type Strains, Phase IV (KMG-IV): sequencing the most valuable type-strain genomes for metagenomic binning, comparative biology and taxonomic classification.</title>
        <authorList>
            <person name="Goeker M."/>
        </authorList>
    </citation>
    <scope>NUCLEOTIDE SEQUENCE [LARGE SCALE GENOMIC DNA]</scope>
    <source>
        <strain evidence="4 5">DSM 3303</strain>
    </source>
</reference>
<gene>
    <name evidence="4" type="ORF">C8E02_1019</name>
</gene>
<feature type="signal peptide" evidence="2">
    <location>
        <begin position="1"/>
        <end position="31"/>
    </location>
</feature>
<dbReference type="PANTHER" id="PTHR35936">
    <property type="entry name" value="MEMBRANE-BOUND LYTIC MUREIN TRANSGLYCOSYLASE F"/>
    <property type="match status" value="1"/>
</dbReference>
<sequence>MLHSFLSSCQSRRWPALLLGVLLGLPPLANAACTRLVASGNPEYPPFLWQDPKNDSKLIGANAELMQLVAREIGIPIEVRYVGPWGRVQESARNGRIDLIAGAFLTQPRLTYLRYLQPVIRDTQTLIWTRQQHPLQYQRWEDLQGQEGITVVNNSFGQAFDQFAAINLKLQQVGSVKNALQMLSLGRADYLIYEDAPGLAYAASLNIRGLRASTVPVSREKLYLTVALASACNNEQLAERLSRAMKKLSDDRVMDALVEKYLRVWQAQSSAARRPG</sequence>
<dbReference type="Gene3D" id="3.40.190.10">
    <property type="entry name" value="Periplasmic binding protein-like II"/>
    <property type="match status" value="2"/>
</dbReference>
<protein>
    <submittedName>
        <fullName evidence="4">Amino acid ABC transporter substrate-binding protein (PAAT family)</fullName>
    </submittedName>
</protein>
<evidence type="ECO:0000259" key="3">
    <source>
        <dbReference type="SMART" id="SM00062"/>
    </source>
</evidence>